<dbReference type="EMBL" id="UYSL01019849">
    <property type="protein sequence ID" value="VDL70599.1"/>
    <property type="molecule type" value="Genomic_DNA"/>
</dbReference>
<dbReference type="STRING" id="27835.A0A0N4XVZ5"/>
<keyword evidence="3" id="KW-1185">Reference proteome</keyword>
<dbReference type="Proteomes" id="UP000271162">
    <property type="component" value="Unassembled WGS sequence"/>
</dbReference>
<dbReference type="WBParaSite" id="NBR_0000700901-mRNA-1">
    <property type="protein sequence ID" value="NBR_0000700901-mRNA-1"/>
    <property type="gene ID" value="NBR_0000700901"/>
</dbReference>
<evidence type="ECO:0000256" key="1">
    <source>
        <dbReference type="SAM" id="MobiDB-lite"/>
    </source>
</evidence>
<reference evidence="2 3" key="2">
    <citation type="submission" date="2018-11" db="EMBL/GenBank/DDBJ databases">
        <authorList>
            <consortium name="Pathogen Informatics"/>
        </authorList>
    </citation>
    <scope>NUCLEOTIDE SEQUENCE [LARGE SCALE GENOMIC DNA]</scope>
</reference>
<evidence type="ECO:0000313" key="3">
    <source>
        <dbReference type="Proteomes" id="UP000271162"/>
    </source>
</evidence>
<dbReference type="AlphaFoldDB" id="A0A0N4XVZ5"/>
<protein>
    <submittedName>
        <fullName evidence="4">Inositol polyphosphate multikinase (inferred by orthology to a human protein)</fullName>
    </submittedName>
</protein>
<name>A0A0N4XVZ5_NIPBR</name>
<organism evidence="4">
    <name type="scientific">Nippostrongylus brasiliensis</name>
    <name type="common">Rat hookworm</name>
    <dbReference type="NCBI Taxonomy" id="27835"/>
    <lineage>
        <taxon>Eukaryota</taxon>
        <taxon>Metazoa</taxon>
        <taxon>Ecdysozoa</taxon>
        <taxon>Nematoda</taxon>
        <taxon>Chromadorea</taxon>
        <taxon>Rhabditida</taxon>
        <taxon>Rhabditina</taxon>
        <taxon>Rhabditomorpha</taxon>
        <taxon>Strongyloidea</taxon>
        <taxon>Heligmosomidae</taxon>
        <taxon>Nippostrongylus</taxon>
    </lineage>
</organism>
<feature type="region of interest" description="Disordered" evidence="1">
    <location>
        <begin position="89"/>
        <end position="111"/>
    </location>
</feature>
<reference evidence="4" key="1">
    <citation type="submission" date="2017-02" db="UniProtKB">
        <authorList>
            <consortium name="WormBaseParasite"/>
        </authorList>
    </citation>
    <scope>IDENTIFICATION</scope>
</reference>
<gene>
    <name evidence="2" type="ORF">NBR_LOCUS7010</name>
</gene>
<feature type="compositionally biased region" description="Low complexity" evidence="1">
    <location>
        <begin position="89"/>
        <end position="101"/>
    </location>
</feature>
<evidence type="ECO:0000313" key="2">
    <source>
        <dbReference type="EMBL" id="VDL70599.1"/>
    </source>
</evidence>
<evidence type="ECO:0000313" key="4">
    <source>
        <dbReference type="WBParaSite" id="NBR_0000700901-mRNA-1"/>
    </source>
</evidence>
<accession>A0A0N4XVZ5</accession>
<proteinExistence type="predicted"/>
<sequence>MDVPLQELPATYEWFADQIAGHHPSVIKNGKREIGTTTANHTYVYLRCCHTRLLKKKGSNRILKPIQEGARGECEVNVYKLLARTLRNSTSGDVGSESSSEYVRQAIPDKE</sequence>